<feature type="compositionally biased region" description="Low complexity" evidence="1">
    <location>
        <begin position="75"/>
        <end position="110"/>
    </location>
</feature>
<evidence type="ECO:0000313" key="4">
    <source>
        <dbReference type="Proteomes" id="UP000284322"/>
    </source>
</evidence>
<dbReference type="PROSITE" id="PS51257">
    <property type="entry name" value="PROKAR_LIPOPROTEIN"/>
    <property type="match status" value="1"/>
</dbReference>
<name>A0A419R1P9_9SPHN</name>
<accession>A0A419R1P9</accession>
<feature type="region of interest" description="Disordered" evidence="1">
    <location>
        <begin position="23"/>
        <end position="124"/>
    </location>
</feature>
<evidence type="ECO:0000313" key="3">
    <source>
        <dbReference type="EMBL" id="RJX67812.1"/>
    </source>
</evidence>
<dbReference type="AlphaFoldDB" id="A0A419R1P9"/>
<organism evidence="3 4">
    <name type="scientific">Tsuneonella suprasediminis</name>
    <dbReference type="NCBI Taxonomy" id="2306996"/>
    <lineage>
        <taxon>Bacteria</taxon>
        <taxon>Pseudomonadati</taxon>
        <taxon>Pseudomonadota</taxon>
        <taxon>Alphaproteobacteria</taxon>
        <taxon>Sphingomonadales</taxon>
        <taxon>Erythrobacteraceae</taxon>
        <taxon>Tsuneonella</taxon>
    </lineage>
</organism>
<dbReference type="OrthoDB" id="7511418at2"/>
<evidence type="ECO:0000256" key="2">
    <source>
        <dbReference type="SAM" id="SignalP"/>
    </source>
</evidence>
<feature type="signal peptide" evidence="2">
    <location>
        <begin position="1"/>
        <end position="17"/>
    </location>
</feature>
<sequence length="124" mass="11976">MTFKPALLALPFLALLAACGDKDSAGASAERQTAAGEVLPGTISDEMLPLDSVKSQSPPMKDSPSDKGGTKPDGDSAATAEADGDAADAPAAAPSASPSAAAAAAAAAAPEPGISLGDRATRED</sequence>
<evidence type="ECO:0008006" key="5">
    <source>
        <dbReference type="Google" id="ProtNLM"/>
    </source>
</evidence>
<dbReference type="RefSeq" id="WP_120108677.1">
    <property type="nucleotide sequence ID" value="NZ_RAHJ01000018.1"/>
</dbReference>
<dbReference type="EMBL" id="RAHJ01000018">
    <property type="protein sequence ID" value="RJX67812.1"/>
    <property type="molecule type" value="Genomic_DNA"/>
</dbReference>
<gene>
    <name evidence="3" type="ORF">D6858_07460</name>
</gene>
<keyword evidence="4" id="KW-1185">Reference proteome</keyword>
<protein>
    <recommendedName>
        <fullName evidence="5">Lipoprotein</fullName>
    </recommendedName>
</protein>
<feature type="compositionally biased region" description="Basic and acidic residues" evidence="1">
    <location>
        <begin position="63"/>
        <end position="74"/>
    </location>
</feature>
<proteinExistence type="predicted"/>
<feature type="chain" id="PRO_5019035843" description="Lipoprotein" evidence="2">
    <location>
        <begin position="18"/>
        <end position="124"/>
    </location>
</feature>
<reference evidence="3 4" key="1">
    <citation type="submission" date="2018-09" db="EMBL/GenBank/DDBJ databases">
        <title>Altererythrobacter sp.Ery1 and Ery12, the genome sequencing of novel strains in genus Alterythrobacter.</title>
        <authorList>
            <person name="Cheng H."/>
            <person name="Wu Y.-H."/>
            <person name="Fang C."/>
            <person name="Xu X.-W."/>
        </authorList>
    </citation>
    <scope>NUCLEOTIDE SEQUENCE [LARGE SCALE GENOMIC DNA]</scope>
    <source>
        <strain evidence="3 4">Ery12</strain>
    </source>
</reference>
<evidence type="ECO:0000256" key="1">
    <source>
        <dbReference type="SAM" id="MobiDB-lite"/>
    </source>
</evidence>
<keyword evidence="2" id="KW-0732">Signal</keyword>
<comment type="caution">
    <text evidence="3">The sequence shown here is derived from an EMBL/GenBank/DDBJ whole genome shotgun (WGS) entry which is preliminary data.</text>
</comment>
<dbReference type="Proteomes" id="UP000284322">
    <property type="component" value="Unassembled WGS sequence"/>
</dbReference>